<comment type="similarity">
    <text evidence="1">Belongs to the protein-tyrosine phosphatase family.</text>
</comment>
<evidence type="ECO:0000256" key="6">
    <source>
        <dbReference type="ARBA" id="ARBA00023157"/>
    </source>
</evidence>
<feature type="compositionally biased region" description="Low complexity" evidence="10">
    <location>
        <begin position="149"/>
        <end position="185"/>
    </location>
</feature>
<proteinExistence type="inferred from homology"/>
<keyword evidence="14" id="KW-1185">Reference proteome</keyword>
<dbReference type="GeneID" id="40307363"/>
<dbReference type="STRING" id="94643.A0A2A9M670"/>
<keyword evidence="5" id="KW-0904">Protein phosphatase</keyword>
<feature type="compositionally biased region" description="Low complexity" evidence="10">
    <location>
        <begin position="211"/>
        <end position="225"/>
    </location>
</feature>
<dbReference type="InterPro" id="IPR029021">
    <property type="entry name" value="Prot-tyrosine_phosphatase-like"/>
</dbReference>
<evidence type="ECO:0000256" key="2">
    <source>
        <dbReference type="ARBA" id="ARBA00013064"/>
    </source>
</evidence>
<feature type="domain" description="Tyrosine specific protein phosphatases" evidence="12">
    <location>
        <begin position="394"/>
        <end position="458"/>
    </location>
</feature>
<feature type="domain" description="Tyrosine-protein phosphatase" evidence="11">
    <location>
        <begin position="320"/>
        <end position="471"/>
    </location>
</feature>
<dbReference type="Proteomes" id="UP000224006">
    <property type="component" value="Chromosome XII"/>
</dbReference>
<name>A0A2A9M670_BESBE</name>
<feature type="compositionally biased region" description="Low complexity" evidence="10">
    <location>
        <begin position="278"/>
        <end position="292"/>
    </location>
</feature>
<evidence type="ECO:0000259" key="11">
    <source>
        <dbReference type="PROSITE" id="PS50054"/>
    </source>
</evidence>
<dbReference type="EMBL" id="NWUJ01000013">
    <property type="protein sequence ID" value="PFH31811.1"/>
    <property type="molecule type" value="Genomic_DNA"/>
</dbReference>
<evidence type="ECO:0000259" key="12">
    <source>
        <dbReference type="PROSITE" id="PS50056"/>
    </source>
</evidence>
<feature type="compositionally biased region" description="Polar residues" evidence="10">
    <location>
        <begin position="123"/>
        <end position="135"/>
    </location>
</feature>
<dbReference type="AlphaFoldDB" id="A0A2A9M670"/>
<dbReference type="InterPro" id="IPR000387">
    <property type="entry name" value="Tyr_Pase_dom"/>
</dbReference>
<dbReference type="SUPFAM" id="SSF52799">
    <property type="entry name" value="(Phosphotyrosine protein) phosphatases II"/>
    <property type="match status" value="1"/>
</dbReference>
<keyword evidence="7" id="KW-0449">Lipoprotein</keyword>
<comment type="catalytic activity">
    <reaction evidence="9">
        <text>O-phospho-L-tyrosyl-[protein] + H2O = L-tyrosyl-[protein] + phosphate</text>
        <dbReference type="Rhea" id="RHEA:10684"/>
        <dbReference type="Rhea" id="RHEA-COMP:10136"/>
        <dbReference type="Rhea" id="RHEA-COMP:20101"/>
        <dbReference type="ChEBI" id="CHEBI:15377"/>
        <dbReference type="ChEBI" id="CHEBI:43474"/>
        <dbReference type="ChEBI" id="CHEBI:46858"/>
        <dbReference type="ChEBI" id="CHEBI:61978"/>
        <dbReference type="EC" id="3.1.3.48"/>
    </reaction>
</comment>
<evidence type="ECO:0000256" key="5">
    <source>
        <dbReference type="ARBA" id="ARBA00022912"/>
    </source>
</evidence>
<evidence type="ECO:0000256" key="9">
    <source>
        <dbReference type="ARBA" id="ARBA00051722"/>
    </source>
</evidence>
<dbReference type="FunFam" id="3.90.190.10:FF:000086">
    <property type="entry name" value="Protein tyrosine phosphatase-like protein"/>
    <property type="match status" value="1"/>
</dbReference>
<keyword evidence="4" id="KW-0378">Hydrolase</keyword>
<dbReference type="VEuPathDB" id="ToxoDB:BESB_023030"/>
<dbReference type="GO" id="GO:0005737">
    <property type="term" value="C:cytoplasm"/>
    <property type="evidence" value="ECO:0007669"/>
    <property type="project" value="UniProtKB-ARBA"/>
</dbReference>
<dbReference type="PROSITE" id="PS50054">
    <property type="entry name" value="TYR_PHOSPHATASE_DUAL"/>
    <property type="match status" value="1"/>
</dbReference>
<evidence type="ECO:0000256" key="7">
    <source>
        <dbReference type="ARBA" id="ARBA00023288"/>
    </source>
</evidence>
<dbReference type="InterPro" id="IPR050561">
    <property type="entry name" value="PTP"/>
</dbReference>
<comment type="caution">
    <text evidence="13">The sequence shown here is derived from an EMBL/GenBank/DDBJ whole genome shotgun (WGS) entry which is preliminary data.</text>
</comment>
<evidence type="ECO:0000256" key="3">
    <source>
        <dbReference type="ARBA" id="ARBA00022481"/>
    </source>
</evidence>
<evidence type="ECO:0000256" key="4">
    <source>
        <dbReference type="ARBA" id="ARBA00022801"/>
    </source>
</evidence>
<feature type="region of interest" description="Disordered" evidence="10">
    <location>
        <begin position="113"/>
        <end position="135"/>
    </location>
</feature>
<evidence type="ECO:0000313" key="13">
    <source>
        <dbReference type="EMBL" id="PFH31811.1"/>
    </source>
</evidence>
<gene>
    <name evidence="13" type="ORF">BESB_023030</name>
</gene>
<keyword evidence="6" id="KW-1015">Disulfide bond</keyword>
<dbReference type="GO" id="GO:0004725">
    <property type="term" value="F:protein tyrosine phosphatase activity"/>
    <property type="evidence" value="ECO:0007669"/>
    <property type="project" value="UniProtKB-EC"/>
</dbReference>
<dbReference type="Pfam" id="PF22785">
    <property type="entry name" value="Tc-R-P"/>
    <property type="match status" value="1"/>
</dbReference>
<evidence type="ECO:0000313" key="14">
    <source>
        <dbReference type="Proteomes" id="UP000224006"/>
    </source>
</evidence>
<dbReference type="InterPro" id="IPR020422">
    <property type="entry name" value="TYR_PHOSPHATASE_DUAL_dom"/>
</dbReference>
<feature type="region of interest" description="Disordered" evidence="10">
    <location>
        <begin position="148"/>
        <end position="298"/>
    </location>
</feature>
<keyword evidence="8" id="KW-0636">Prenylation</keyword>
<feature type="compositionally biased region" description="Basic and acidic residues" evidence="10">
    <location>
        <begin position="81"/>
        <end position="100"/>
    </location>
</feature>
<feature type="compositionally biased region" description="Polar residues" evidence="10">
    <location>
        <begin position="240"/>
        <end position="270"/>
    </location>
</feature>
<dbReference type="OrthoDB" id="329590at2759"/>
<dbReference type="Gene3D" id="3.90.190.10">
    <property type="entry name" value="Protein tyrosine phosphatase superfamily"/>
    <property type="match status" value="1"/>
</dbReference>
<accession>A0A2A9M670</accession>
<sequence>MSEGFCDRIWRTLNASVPVLHLVAACGSVWAGLAERHAPPLGCGDQFAELDHLQRTPACDEDGSTKRGSCLQADALSAESRGGERRGEEEAEERSDFGKRALRDDSATAIAFAALPSPRRSGSAESQCSTRSTASGAEGFCAKENQDLSATTPSASSLSSSASLVAAPRRRAAAGSGRESGASESQKGKHPRRGTAAANCSGLTEERRSTSKSASRASTSSSSSVSGGGGSSRKGEKHSAASQRKQSSAGEPRSRSSVASGARHQSNAGSSAGGVKRASGVASGAATSSPPGAAGGSGGLSVSGTFAGRGAMAARTVMNTPTRIEAGRQRFLIFDAPSQENLAAYIKEMQAYEVTDLVRTCERTYDEKAVMAVGIRAHEMIFPDGEAPPDEVIDEWLALCNFVAQQRGAIAVHCVAGLGRAPVLVAIALIEKGMDPMDAIMFIRERRKGAINRRQLQFLKSYKRRSHYQKCCVKGCTIM</sequence>
<organism evidence="13 14">
    <name type="scientific">Besnoitia besnoiti</name>
    <name type="common">Apicomplexan protozoan</name>
    <dbReference type="NCBI Taxonomy" id="94643"/>
    <lineage>
        <taxon>Eukaryota</taxon>
        <taxon>Sar</taxon>
        <taxon>Alveolata</taxon>
        <taxon>Apicomplexa</taxon>
        <taxon>Conoidasida</taxon>
        <taxon>Coccidia</taxon>
        <taxon>Eucoccidiorida</taxon>
        <taxon>Eimeriorina</taxon>
        <taxon>Sarcocystidae</taxon>
        <taxon>Besnoitia</taxon>
    </lineage>
</organism>
<feature type="region of interest" description="Disordered" evidence="10">
    <location>
        <begin position="58"/>
        <end position="100"/>
    </location>
</feature>
<keyword evidence="3" id="KW-0488">Methylation</keyword>
<protein>
    <recommendedName>
        <fullName evidence="2">protein-tyrosine-phosphatase</fullName>
        <ecNumber evidence="2">3.1.3.48</ecNumber>
    </recommendedName>
</protein>
<dbReference type="CDD" id="cd14500">
    <property type="entry name" value="PTP-IVa"/>
    <property type="match status" value="1"/>
</dbReference>
<evidence type="ECO:0000256" key="10">
    <source>
        <dbReference type="SAM" id="MobiDB-lite"/>
    </source>
</evidence>
<dbReference type="RefSeq" id="XP_029215820.1">
    <property type="nucleotide sequence ID" value="XM_029361005.1"/>
</dbReference>
<evidence type="ECO:0000256" key="8">
    <source>
        <dbReference type="ARBA" id="ARBA00023289"/>
    </source>
</evidence>
<reference evidence="13 14" key="1">
    <citation type="submission" date="2017-09" db="EMBL/GenBank/DDBJ databases">
        <title>Genome sequencing of Besnoitia besnoiti strain Bb-Ger1.</title>
        <authorList>
            <person name="Schares G."/>
            <person name="Venepally P."/>
            <person name="Lorenzi H.A."/>
        </authorList>
    </citation>
    <scope>NUCLEOTIDE SEQUENCE [LARGE SCALE GENOMIC DNA]</scope>
    <source>
        <strain evidence="13 14">Bb-Ger1</strain>
    </source>
</reference>
<dbReference type="EC" id="3.1.3.48" evidence="2"/>
<dbReference type="KEGG" id="bbes:BESB_023030"/>
<dbReference type="PANTHER" id="PTHR23339">
    <property type="entry name" value="TYROSINE SPECIFIC PROTEIN PHOSPHATASE AND DUAL SPECIFICITY PROTEIN PHOSPHATASE"/>
    <property type="match status" value="1"/>
</dbReference>
<evidence type="ECO:0000256" key="1">
    <source>
        <dbReference type="ARBA" id="ARBA00009580"/>
    </source>
</evidence>
<dbReference type="PROSITE" id="PS50056">
    <property type="entry name" value="TYR_PHOSPHATASE_2"/>
    <property type="match status" value="1"/>
</dbReference>